<dbReference type="RefSeq" id="WP_106181503.1">
    <property type="nucleotide sequence ID" value="NZ_PVNH01000012.1"/>
</dbReference>
<evidence type="ECO:0000313" key="2">
    <source>
        <dbReference type="EMBL" id="PRX44179.1"/>
    </source>
</evidence>
<dbReference type="AlphaFoldDB" id="A0A2T0LM77"/>
<name>A0A2T0LM77_9PSEU</name>
<dbReference type="PANTHER" id="PTHR33608:SF3">
    <property type="entry name" value="SLR2013 PROTEIN"/>
    <property type="match status" value="1"/>
</dbReference>
<accession>A0A2T0LM77</accession>
<organism evidence="2 3">
    <name type="scientific">Prauserella shujinwangii</name>
    <dbReference type="NCBI Taxonomy" id="1453103"/>
    <lineage>
        <taxon>Bacteria</taxon>
        <taxon>Bacillati</taxon>
        <taxon>Actinomycetota</taxon>
        <taxon>Actinomycetes</taxon>
        <taxon>Pseudonocardiales</taxon>
        <taxon>Pseudonocardiaceae</taxon>
        <taxon>Prauserella</taxon>
    </lineage>
</organism>
<keyword evidence="3" id="KW-1185">Reference proteome</keyword>
<evidence type="ECO:0000313" key="3">
    <source>
        <dbReference type="Proteomes" id="UP000238362"/>
    </source>
</evidence>
<comment type="caution">
    <text evidence="2">The sequence shown here is derived from an EMBL/GenBank/DDBJ whole genome shotgun (WGS) entry which is preliminary data.</text>
</comment>
<dbReference type="OrthoDB" id="845740at2"/>
<dbReference type="InterPro" id="IPR002881">
    <property type="entry name" value="DUF58"/>
</dbReference>
<reference evidence="2 3" key="1">
    <citation type="submission" date="2018-03" db="EMBL/GenBank/DDBJ databases">
        <title>Genomic Encyclopedia of Type Strains, Phase III (KMG-III): the genomes of soil and plant-associated and newly described type strains.</title>
        <authorList>
            <person name="Whitman W."/>
        </authorList>
    </citation>
    <scope>NUCLEOTIDE SEQUENCE [LARGE SCALE GENOMIC DNA]</scope>
    <source>
        <strain evidence="2 3">CGMCC 4.7125</strain>
    </source>
</reference>
<dbReference type="PANTHER" id="PTHR33608">
    <property type="entry name" value="BLL2464 PROTEIN"/>
    <property type="match status" value="1"/>
</dbReference>
<protein>
    <submittedName>
        <fullName evidence="2">Uncharacterized protein (DUF58 family)</fullName>
    </submittedName>
</protein>
<feature type="domain" description="DUF58" evidence="1">
    <location>
        <begin position="193"/>
        <end position="369"/>
    </location>
</feature>
<proteinExistence type="predicted"/>
<evidence type="ECO:0000259" key="1">
    <source>
        <dbReference type="Pfam" id="PF01882"/>
    </source>
</evidence>
<dbReference type="Pfam" id="PF01882">
    <property type="entry name" value="DUF58"/>
    <property type="match status" value="1"/>
</dbReference>
<gene>
    <name evidence="2" type="ORF">B0I33_11257</name>
</gene>
<sequence>MALTGRAGLLALAGALVVGLLLPSWPGVLAVTGVVLAGVGADLLLAGGVRRLEFGRSGDDAVRLGAEAEVALRVANPGGRPVRGVLRDAWVPSAGAVADRHRLHVPAGEARVVRTRLRPTRRGDRPAERVTVRSVGPLGLAARQGSHEVPWTVRALPPFHSRRHLPGMLDRLRELDGRRAALVRGRGTEFDSLREYVTGDDVRSIDWRATARAADVMVRTWRPERDRHIVLVLDTGRTAAGRVGDGTRLDAAMDAALLLAALAARAGDRVELLAYDRRVRASVQGAGQAELLPSLVSAMAPLEPELVELDARGLVREVLRRTRRRSLVVLLTGLDPAPLEEGLLPVLPSLTARHRLLIAAVADPAVAELARGRGDAESVYGAAAAERTLAERAHVTALLGRHGADVVDADPGALPPALADRYLTLKATGRL</sequence>
<dbReference type="Proteomes" id="UP000238362">
    <property type="component" value="Unassembled WGS sequence"/>
</dbReference>
<dbReference type="EMBL" id="PVNH01000012">
    <property type="protein sequence ID" value="PRX44179.1"/>
    <property type="molecule type" value="Genomic_DNA"/>
</dbReference>